<dbReference type="Pfam" id="PF01546">
    <property type="entry name" value="Peptidase_M20"/>
    <property type="match status" value="1"/>
</dbReference>
<dbReference type="InterPro" id="IPR002933">
    <property type="entry name" value="Peptidase_M20"/>
</dbReference>
<keyword evidence="3" id="KW-0170">Cobalt</keyword>
<dbReference type="InterPro" id="IPR050072">
    <property type="entry name" value="Peptidase_M20A"/>
</dbReference>
<reference evidence="5 6" key="1">
    <citation type="submission" date="2018-07" db="EMBL/GenBank/DDBJ databases">
        <title>Marsedoiliclastica nanhaica gen. nov. sp. nov., a novel marine hydrocarbonoclastic bacterium isolated from an in-situ enriched hydrocarbon-degrading consortium in deep-sea sediment.</title>
        <authorList>
            <person name="Dong C."/>
            <person name="Ma T."/>
            <person name="Liu R."/>
            <person name="Shao Z."/>
        </authorList>
    </citation>
    <scope>NUCLEOTIDE SEQUENCE [LARGE SCALE GENOMIC DNA]</scope>
    <source>
        <strain evidence="6">soil36-7</strain>
    </source>
</reference>
<keyword evidence="6" id="KW-1185">Reference proteome</keyword>
<sequence>MNLTLGKELQERLINALDEQEYIDLTTEMVAIGQPHSTNPLDPDIPAGEEEAIALFVAGKLEAMGFTVSRHYSQDRRPNIVGVLKGTGGGPSLMINDHLDTYPAVETHRWDKCDGQPFKATRHGDWIYGRGTSDTRANLAASLLAVKSVLNSGAKLKGDLICCYTVDEEKDGVHGSLFLTQTLGITADHSITVEPTAWGKDSDDWGLNLSVANSGHCLVRLVVRGIKSHIWRPDTGVNAITKAAELVPVLNAMPFRHTPSAFPGHTPPCACVVRVEGGLPGEMQFTPDSCTLTLAVVGILPGMTLDSVVGDISAVVAETLTGQEGTAFEVDQLPGSLFVKGTEPVPMDDEPNASLSLAYQSVLGTKPRPNRKNAFNDTIRFREAGMNAVTFGPGEDGWSPINECISIKKSVAAMKVLALAIPNILGVSE</sequence>
<dbReference type="GO" id="GO:0046872">
    <property type="term" value="F:metal ion binding"/>
    <property type="evidence" value="ECO:0007669"/>
    <property type="project" value="UniProtKB-KW"/>
</dbReference>
<dbReference type="Pfam" id="PF07687">
    <property type="entry name" value="M20_dimer"/>
    <property type="match status" value="1"/>
</dbReference>
<evidence type="ECO:0000259" key="4">
    <source>
        <dbReference type="Pfam" id="PF07687"/>
    </source>
</evidence>
<keyword evidence="2" id="KW-0378">Hydrolase</keyword>
<dbReference type="Gene3D" id="3.30.70.360">
    <property type="match status" value="1"/>
</dbReference>
<dbReference type="InterPro" id="IPR011650">
    <property type="entry name" value="Peptidase_M20_dimer"/>
</dbReference>
<dbReference type="PANTHER" id="PTHR43808">
    <property type="entry name" value="ACETYLORNITHINE DEACETYLASE"/>
    <property type="match status" value="1"/>
</dbReference>
<evidence type="ECO:0000256" key="3">
    <source>
        <dbReference type="ARBA" id="ARBA00023285"/>
    </source>
</evidence>
<name>A0A4P7XGI8_9ALTE</name>
<dbReference type="Proteomes" id="UP000298049">
    <property type="component" value="Chromosome"/>
</dbReference>
<dbReference type="KEGG" id="hmi:soil367_09340"/>
<evidence type="ECO:0000313" key="6">
    <source>
        <dbReference type="Proteomes" id="UP000298049"/>
    </source>
</evidence>
<evidence type="ECO:0000256" key="2">
    <source>
        <dbReference type="ARBA" id="ARBA00022801"/>
    </source>
</evidence>
<evidence type="ECO:0000313" key="5">
    <source>
        <dbReference type="EMBL" id="QCF26118.1"/>
    </source>
</evidence>
<evidence type="ECO:0000256" key="1">
    <source>
        <dbReference type="ARBA" id="ARBA00022723"/>
    </source>
</evidence>
<dbReference type="GO" id="GO:0016787">
    <property type="term" value="F:hydrolase activity"/>
    <property type="evidence" value="ECO:0007669"/>
    <property type="project" value="UniProtKB-KW"/>
</dbReference>
<accession>A0A4P7XGI8</accession>
<feature type="domain" description="Peptidase M20 dimerisation" evidence="4">
    <location>
        <begin position="212"/>
        <end position="319"/>
    </location>
</feature>
<dbReference type="EMBL" id="CP031093">
    <property type="protein sequence ID" value="QCF26118.1"/>
    <property type="molecule type" value="Genomic_DNA"/>
</dbReference>
<gene>
    <name evidence="5" type="ORF">soil367_09340</name>
</gene>
<dbReference type="InterPro" id="IPR036264">
    <property type="entry name" value="Bact_exopeptidase_dim_dom"/>
</dbReference>
<keyword evidence="1" id="KW-0479">Metal-binding</keyword>
<dbReference type="OrthoDB" id="3665926at2"/>
<dbReference type="SUPFAM" id="SSF55031">
    <property type="entry name" value="Bacterial exopeptidase dimerisation domain"/>
    <property type="match status" value="1"/>
</dbReference>
<dbReference type="AlphaFoldDB" id="A0A4P7XGI8"/>
<organism evidence="5 6">
    <name type="scientific">Hydrocarboniclastica marina</name>
    <dbReference type="NCBI Taxonomy" id="2259620"/>
    <lineage>
        <taxon>Bacteria</taxon>
        <taxon>Pseudomonadati</taxon>
        <taxon>Pseudomonadota</taxon>
        <taxon>Gammaproteobacteria</taxon>
        <taxon>Alteromonadales</taxon>
        <taxon>Alteromonadaceae</taxon>
        <taxon>Hydrocarboniclastica</taxon>
    </lineage>
</organism>
<dbReference type="RefSeq" id="WP_136548840.1">
    <property type="nucleotide sequence ID" value="NZ_CP031093.1"/>
</dbReference>
<dbReference type="Gene3D" id="3.40.630.10">
    <property type="entry name" value="Zn peptidases"/>
    <property type="match status" value="1"/>
</dbReference>
<proteinExistence type="predicted"/>
<protein>
    <submittedName>
        <fullName evidence="5">M20 family peptidase</fullName>
    </submittedName>
</protein>
<dbReference type="SUPFAM" id="SSF53187">
    <property type="entry name" value="Zn-dependent exopeptidases"/>
    <property type="match status" value="1"/>
</dbReference>